<reference evidence="2 3" key="1">
    <citation type="journal article" date="2011" name="Proc. Natl. Acad. Sci. U.S.A.">
        <title>Genome and transcriptome analyses of the mountain pine beetle-fungal symbiont Grosmannia clavigera, a lodgepole pine pathogen.</title>
        <authorList>
            <person name="DiGuistini S."/>
            <person name="Wang Y."/>
            <person name="Liao N.Y."/>
            <person name="Taylor G."/>
            <person name="Tanguay P."/>
            <person name="Feau N."/>
            <person name="Henrissat B."/>
            <person name="Chan S.K."/>
            <person name="Hesse-Orce U."/>
            <person name="Alamouti S.M."/>
            <person name="Tsui C.K.M."/>
            <person name="Docking R.T."/>
            <person name="Levasseur A."/>
            <person name="Haridas S."/>
            <person name="Robertson G."/>
            <person name="Birol I."/>
            <person name="Holt R.A."/>
            <person name="Marra M.A."/>
            <person name="Hamelin R.C."/>
            <person name="Hirst M."/>
            <person name="Jones S.J.M."/>
            <person name="Bohlmann J."/>
            <person name="Breuil C."/>
        </authorList>
    </citation>
    <scope>NUCLEOTIDE SEQUENCE [LARGE SCALE GENOMIC DNA]</scope>
    <source>
        <strain evidence="3">kw1407 / UAMH 11150</strain>
    </source>
</reference>
<protein>
    <submittedName>
        <fullName evidence="2">NAD dependent epimerase dehydratase family protein</fullName>
    </submittedName>
</protein>
<dbReference type="eggNOG" id="ENOG502SJ62">
    <property type="taxonomic scope" value="Eukaryota"/>
</dbReference>
<dbReference type="GeneID" id="25979273"/>
<dbReference type="OrthoDB" id="10262413at2759"/>
<keyword evidence="3" id="KW-1185">Reference proteome</keyword>
<dbReference type="PANTHER" id="PTHR48079:SF6">
    <property type="entry name" value="NAD(P)-BINDING DOMAIN-CONTAINING PROTEIN-RELATED"/>
    <property type="match status" value="1"/>
</dbReference>
<dbReference type="RefSeq" id="XP_014173144.1">
    <property type="nucleotide sequence ID" value="XM_014317669.1"/>
</dbReference>
<organism evidence="3">
    <name type="scientific">Grosmannia clavigera (strain kw1407 / UAMH 11150)</name>
    <name type="common">Blue stain fungus</name>
    <name type="synonym">Graphiocladiella clavigera</name>
    <dbReference type="NCBI Taxonomy" id="655863"/>
    <lineage>
        <taxon>Eukaryota</taxon>
        <taxon>Fungi</taxon>
        <taxon>Dikarya</taxon>
        <taxon>Ascomycota</taxon>
        <taxon>Pezizomycotina</taxon>
        <taxon>Sordariomycetes</taxon>
        <taxon>Sordariomycetidae</taxon>
        <taxon>Ophiostomatales</taxon>
        <taxon>Ophiostomataceae</taxon>
        <taxon>Leptographium</taxon>
    </lineage>
</organism>
<dbReference type="SUPFAM" id="SSF51735">
    <property type="entry name" value="NAD(P)-binding Rossmann-fold domains"/>
    <property type="match status" value="1"/>
</dbReference>
<dbReference type="EMBL" id="GL629765">
    <property type="protein sequence ID" value="EFX03662.1"/>
    <property type="molecule type" value="Genomic_DNA"/>
</dbReference>
<dbReference type="GO" id="GO:0004029">
    <property type="term" value="F:aldehyde dehydrogenase (NAD+) activity"/>
    <property type="evidence" value="ECO:0007669"/>
    <property type="project" value="TreeGrafter"/>
</dbReference>
<dbReference type="Pfam" id="PF01370">
    <property type="entry name" value="Epimerase"/>
    <property type="match status" value="1"/>
</dbReference>
<dbReference type="HOGENOM" id="CLU_007383_12_0_1"/>
<dbReference type="GO" id="GO:0005737">
    <property type="term" value="C:cytoplasm"/>
    <property type="evidence" value="ECO:0007669"/>
    <property type="project" value="TreeGrafter"/>
</dbReference>
<gene>
    <name evidence="2" type="ORF">CMQ_590</name>
</gene>
<dbReference type="InParanoid" id="F0XCX6"/>
<dbReference type="PANTHER" id="PTHR48079">
    <property type="entry name" value="PROTEIN YEEZ"/>
    <property type="match status" value="1"/>
</dbReference>
<evidence type="ECO:0000259" key="1">
    <source>
        <dbReference type="Pfam" id="PF01370"/>
    </source>
</evidence>
<evidence type="ECO:0000313" key="2">
    <source>
        <dbReference type="EMBL" id="EFX03662.1"/>
    </source>
</evidence>
<proteinExistence type="predicted"/>
<dbReference type="AlphaFoldDB" id="F0XCX6"/>
<dbReference type="InterPro" id="IPR051783">
    <property type="entry name" value="NAD(P)-dependent_oxidoreduct"/>
</dbReference>
<dbReference type="STRING" id="655863.F0XCX6"/>
<accession>F0XCX6</accession>
<name>F0XCX6_GROCL</name>
<dbReference type="InterPro" id="IPR036291">
    <property type="entry name" value="NAD(P)-bd_dom_sf"/>
</dbReference>
<evidence type="ECO:0000313" key="3">
    <source>
        <dbReference type="Proteomes" id="UP000007796"/>
    </source>
</evidence>
<dbReference type="InterPro" id="IPR001509">
    <property type="entry name" value="Epimerase_deHydtase"/>
</dbReference>
<sequence length="355" mass="38821">MGHNVLITGGSGYLGGSLLYYLAKHRDQLPENTKLYALVRKPEQEEAVRAYGAEGLTFDAYDPAAVLTAVVGHDISVVFWLSDVMHPQAQLYFINALAEVRRKTGQDVHLLHTSGAKIFSDMAGAPSDRTFSDSDLSIYALQKTQIPSQDLMRMAVETNNTIVEEGEAKGIRTYIFVLCIVYGKGLGFGNKISIQTVEIVKAAQGTRQMYQVDTDKTIWPVCHILDTTTLYFHLLRAILAEENPDYGKNGYYLASPGSVAWQDIYVAMAAALARWGIVDDASVKTADETALANVGAALGQPAELVRLMLGGICMFEPEHGKSVGWTPHYPPTHILDAADDEVALILDVLADRTKL</sequence>
<dbReference type="Proteomes" id="UP000007796">
    <property type="component" value="Unassembled WGS sequence"/>
</dbReference>
<dbReference type="Gene3D" id="3.40.50.720">
    <property type="entry name" value="NAD(P)-binding Rossmann-like Domain"/>
    <property type="match status" value="1"/>
</dbReference>
<feature type="domain" description="NAD-dependent epimerase/dehydratase" evidence="1">
    <location>
        <begin position="5"/>
        <end position="240"/>
    </location>
</feature>